<comment type="subcellular location">
    <subcellularLocation>
        <location evidence="1 9">Cell inner membrane</location>
        <topology evidence="1 9">Single-pass membrane protein</topology>
    </subcellularLocation>
</comment>
<evidence type="ECO:0000256" key="3">
    <source>
        <dbReference type="ARBA" id="ARBA00022475"/>
    </source>
</evidence>
<dbReference type="Gene3D" id="3.30.1300.30">
    <property type="entry name" value="GSPII I/J protein-like"/>
    <property type="match status" value="1"/>
</dbReference>
<dbReference type="AlphaFoldDB" id="A0A9X2C4G4"/>
<evidence type="ECO:0000256" key="5">
    <source>
        <dbReference type="ARBA" id="ARBA00022519"/>
    </source>
</evidence>
<dbReference type="EMBL" id="JALQCW010000002">
    <property type="protein sequence ID" value="MCK9796238.1"/>
    <property type="molecule type" value="Genomic_DNA"/>
</dbReference>
<comment type="PTM">
    <text evidence="9">Cleaved by prepilin peptidase.</text>
</comment>
<protein>
    <recommendedName>
        <fullName evidence="9">Type II secretion system protein I</fullName>
        <shortName evidence="9">T2SS minor pseudopilin I</shortName>
    </recommendedName>
</protein>
<dbReference type="GO" id="GO:0015628">
    <property type="term" value="P:protein secretion by the type II secretion system"/>
    <property type="evidence" value="ECO:0007669"/>
    <property type="project" value="UniProtKB-UniRule"/>
</dbReference>
<evidence type="ECO:0000256" key="2">
    <source>
        <dbReference type="ARBA" id="ARBA00008358"/>
    </source>
</evidence>
<sequence>MQLRTDPGFTLLEVMVALAIFATLSIALFSAVQHIALNSAHLAERTQALWIADNRMNELRAGMQQPPTRHTEERVEFGGRSWWLFSAVERAPDTRLLKVELRVSAESNPQRARHYSRARLLGYIEARP</sequence>
<dbReference type="Proteomes" id="UP001155059">
    <property type="component" value="Unassembled WGS sequence"/>
</dbReference>
<dbReference type="GO" id="GO:0015627">
    <property type="term" value="C:type II protein secretion system complex"/>
    <property type="evidence" value="ECO:0007669"/>
    <property type="project" value="UniProtKB-UniRule"/>
</dbReference>
<keyword evidence="4 9" id="KW-0488">Methylation</keyword>
<dbReference type="InterPro" id="IPR003413">
    <property type="entry name" value="T2SS_GspI_C"/>
</dbReference>
<accession>A0A9X2C4G4</accession>
<evidence type="ECO:0000256" key="4">
    <source>
        <dbReference type="ARBA" id="ARBA00022481"/>
    </source>
</evidence>
<comment type="subunit">
    <text evidence="9">Type II secretion is composed of four main components: the outer membrane complex, the inner membrane complex, the cytoplasmic secretion ATPase and the periplasm-spanning pseudopilus.</text>
</comment>
<keyword evidence="8 9" id="KW-0472">Membrane</keyword>
<organism evidence="11 12">
    <name type="scientific">Pseudomonas morbosilactucae</name>
    <dbReference type="NCBI Taxonomy" id="2938197"/>
    <lineage>
        <taxon>Bacteria</taxon>
        <taxon>Pseudomonadati</taxon>
        <taxon>Pseudomonadota</taxon>
        <taxon>Gammaproteobacteria</taxon>
        <taxon>Pseudomonadales</taxon>
        <taxon>Pseudomonadaceae</taxon>
        <taxon>Pseudomonas</taxon>
    </lineage>
</organism>
<dbReference type="NCBIfam" id="TIGR02532">
    <property type="entry name" value="IV_pilin_GFxxxE"/>
    <property type="match status" value="1"/>
</dbReference>
<dbReference type="Pfam" id="PF02501">
    <property type="entry name" value="T2SSI"/>
    <property type="match status" value="1"/>
</dbReference>
<comment type="caution">
    <text evidence="11">The sequence shown here is derived from an EMBL/GenBank/DDBJ whole genome shotgun (WGS) entry which is preliminary data.</text>
</comment>
<dbReference type="SUPFAM" id="SSF54523">
    <property type="entry name" value="Pili subunits"/>
    <property type="match status" value="1"/>
</dbReference>
<dbReference type="PANTHER" id="PTHR38779:SF2">
    <property type="entry name" value="TYPE II SECRETION SYSTEM PROTEIN I-RELATED"/>
    <property type="match status" value="1"/>
</dbReference>
<keyword evidence="7 9" id="KW-1133">Transmembrane helix</keyword>
<reference evidence="11 12" key="1">
    <citation type="journal article" date="2022" name="Int. J. Syst. Evol. Microbiol.">
        <title>Pseudomonas aegrilactucae sp. nov. and Pseudomonas morbosilactucae sp. nov., pathogens causing bacterial rot of lettuce in Japan.</title>
        <authorList>
            <person name="Sawada H."/>
            <person name="Fujikawa T."/>
            <person name="Satou M."/>
        </authorList>
    </citation>
    <scope>NUCLEOTIDE SEQUENCE [LARGE SCALE GENOMIC DNA]</scope>
    <source>
        <strain evidence="11 12">MAFF 302030</strain>
    </source>
</reference>
<dbReference type="NCBIfam" id="TIGR01707">
    <property type="entry name" value="gspI"/>
    <property type="match status" value="1"/>
</dbReference>
<keyword evidence="5 9" id="KW-0997">Cell inner membrane</keyword>
<gene>
    <name evidence="11" type="primary">gspI</name>
    <name evidence="11" type="ORF">M1B34_00360</name>
</gene>
<evidence type="ECO:0000256" key="8">
    <source>
        <dbReference type="ARBA" id="ARBA00023136"/>
    </source>
</evidence>
<evidence type="ECO:0000256" key="9">
    <source>
        <dbReference type="RuleBase" id="RU368030"/>
    </source>
</evidence>
<dbReference type="PANTHER" id="PTHR38779">
    <property type="entry name" value="TYPE II SECRETION SYSTEM PROTEIN I-RELATED"/>
    <property type="match status" value="1"/>
</dbReference>
<name>A0A9X2C4G4_9PSED</name>
<proteinExistence type="inferred from homology"/>
<dbReference type="InterPro" id="IPR012902">
    <property type="entry name" value="N_methyl_site"/>
</dbReference>
<dbReference type="InterPro" id="IPR010052">
    <property type="entry name" value="T2SS_protein-GspI"/>
</dbReference>
<reference evidence="11 12" key="2">
    <citation type="journal article" date="2023" name="Plant Pathol.">
        <title>Dismantling and reorganizing Pseudomonas marginalis sensu#lato.</title>
        <authorList>
            <person name="Sawada H."/>
            <person name="Fujikawa T."/>
            <person name="Satou M."/>
        </authorList>
    </citation>
    <scope>NUCLEOTIDE SEQUENCE [LARGE SCALE GENOMIC DNA]</scope>
    <source>
        <strain evidence="11 12">MAFF 302030</strain>
    </source>
</reference>
<dbReference type="InterPro" id="IPR045584">
    <property type="entry name" value="Pilin-like"/>
</dbReference>
<keyword evidence="3" id="KW-1003">Cell membrane</keyword>
<keyword evidence="6 9" id="KW-0812">Transmembrane</keyword>
<evidence type="ECO:0000259" key="10">
    <source>
        <dbReference type="Pfam" id="PF02501"/>
    </source>
</evidence>
<evidence type="ECO:0000256" key="6">
    <source>
        <dbReference type="ARBA" id="ARBA00022692"/>
    </source>
</evidence>
<evidence type="ECO:0000313" key="11">
    <source>
        <dbReference type="EMBL" id="MCK9796238.1"/>
    </source>
</evidence>
<evidence type="ECO:0000313" key="12">
    <source>
        <dbReference type="Proteomes" id="UP001155059"/>
    </source>
</evidence>
<dbReference type="GO" id="GO:0005886">
    <property type="term" value="C:plasma membrane"/>
    <property type="evidence" value="ECO:0007669"/>
    <property type="project" value="UniProtKB-SubCell"/>
</dbReference>
<evidence type="ECO:0000256" key="1">
    <source>
        <dbReference type="ARBA" id="ARBA00004377"/>
    </source>
</evidence>
<feature type="domain" description="Type II secretion system protein GspI C-terminal" evidence="10">
    <location>
        <begin position="42"/>
        <end position="111"/>
    </location>
</feature>
<comment type="function">
    <text evidence="9">Component of the type II secretion system required for the energy-dependent secretion of extracellular factors such as proteases and toxins from the periplasm.</text>
</comment>
<evidence type="ECO:0000256" key="7">
    <source>
        <dbReference type="ARBA" id="ARBA00022989"/>
    </source>
</evidence>
<dbReference type="Pfam" id="PF07963">
    <property type="entry name" value="N_methyl"/>
    <property type="match status" value="1"/>
</dbReference>
<comment type="similarity">
    <text evidence="2 9">Belongs to the GSP I family.</text>
</comment>
<feature type="transmembrane region" description="Helical" evidence="9">
    <location>
        <begin position="12"/>
        <end position="32"/>
    </location>
</feature>